<evidence type="ECO:0008006" key="4">
    <source>
        <dbReference type="Google" id="ProtNLM"/>
    </source>
</evidence>
<dbReference type="InterPro" id="IPR021833">
    <property type="entry name" value="DUF3425"/>
</dbReference>
<dbReference type="RefSeq" id="XP_018135272.2">
    <property type="nucleotide sequence ID" value="XM_018270088.2"/>
</dbReference>
<dbReference type="AlphaFoldDB" id="A0A2P2SXI2"/>
<evidence type="ECO:0000256" key="1">
    <source>
        <dbReference type="SAM" id="MobiDB-lite"/>
    </source>
</evidence>
<dbReference type="PANTHER" id="PTHR37012:SF7">
    <property type="entry name" value="B-ZIP TRANSCRIPTION FACTOR (EUROFUNG)-RELATED"/>
    <property type="match status" value="1"/>
</dbReference>
<keyword evidence="3" id="KW-1185">Reference proteome</keyword>
<sequence>MYANKEKPGPKPLTPSQRARKRAADRKFRKTSREKTKSYIAHLEKLVEASSAPSSDSEKVQCLIQQADENYNAALQLRCTLTNIIEMAQSSLQGSSDRIARPPLSAITDLAFAVGASDQEGIQSPPEGSSSEAMETVGPGFALDRCNKQPHYQDLEQLFNAAEPLQRHNDDFTPFISMPPNPDQMELMAGSTPDPFQVISNMSGPEEAYCCRESASPETSEPPKSALLTPCSNNGSMSMWNSLETITHNALASTKQIRPLVFGQIQRAHDDNVLVTALVHGWNLVPEKYLLDPIWQAIRHMDEEILSLYGAVEKLAMMYILALQLSQYLRGGQICELPTFMRPRPFQSVIDHSPSASYYVWPGFREHLVVWPQKYSANKCLAYMGSCFRFAWSLDEQSLYTWDTRTGLYSLSTEFSKRVRDLQCWTVQRRFFDEYPELRGEIPTDGAELIIPYHLSLDTGQQDPHGQRHENELPFAALDSFLDPICF</sequence>
<evidence type="ECO:0000313" key="3">
    <source>
        <dbReference type="Proteomes" id="UP000091956"/>
    </source>
</evidence>
<dbReference type="EMBL" id="KV460206">
    <property type="protein sequence ID" value="OBU01540.2"/>
    <property type="molecule type" value="Genomic_DNA"/>
</dbReference>
<reference evidence="3" key="2">
    <citation type="journal article" date="2018" name="Nat. Commun.">
        <title>Extreme sensitivity to ultraviolet light in the fungal pathogen causing white-nose syndrome of bats.</title>
        <authorList>
            <person name="Palmer J.M."/>
            <person name="Drees K.P."/>
            <person name="Foster J.T."/>
            <person name="Lindner D.L."/>
        </authorList>
    </citation>
    <scope>NUCLEOTIDE SEQUENCE [LARGE SCALE GENOMIC DNA]</scope>
    <source>
        <strain evidence="3">UAMH 10579</strain>
    </source>
</reference>
<feature type="region of interest" description="Disordered" evidence="1">
    <location>
        <begin position="1"/>
        <end position="36"/>
    </location>
</feature>
<gene>
    <name evidence="2" type="ORF">VE01_00559</name>
</gene>
<proteinExistence type="predicted"/>
<name>A0A2P2SXI2_9PEZI</name>
<dbReference type="Proteomes" id="UP000091956">
    <property type="component" value="Unassembled WGS sequence"/>
</dbReference>
<reference evidence="2 3" key="1">
    <citation type="submission" date="2016-03" db="EMBL/GenBank/DDBJ databases">
        <title>Comparative genomics of Pseudogymnoascus destructans, the fungus causing white-nose syndrome of bats.</title>
        <authorList>
            <person name="Palmer J.M."/>
            <person name="Drees K.P."/>
            <person name="Foster J.T."/>
            <person name="Lindner D.L."/>
        </authorList>
    </citation>
    <scope>NUCLEOTIDE SEQUENCE [LARGE SCALE GENOMIC DNA]</scope>
    <source>
        <strain evidence="2 3">UAMH 10579</strain>
    </source>
</reference>
<protein>
    <recommendedName>
        <fullName evidence="4">BZIP domain-containing protein</fullName>
    </recommendedName>
</protein>
<dbReference type="PANTHER" id="PTHR37012">
    <property type="entry name" value="B-ZIP TRANSCRIPTION FACTOR (EUROFUNG)-RELATED"/>
    <property type="match status" value="1"/>
</dbReference>
<evidence type="ECO:0000313" key="2">
    <source>
        <dbReference type="EMBL" id="OBU01540.2"/>
    </source>
</evidence>
<feature type="compositionally biased region" description="Basic residues" evidence="1">
    <location>
        <begin position="18"/>
        <end position="30"/>
    </location>
</feature>
<dbReference type="Pfam" id="PF11905">
    <property type="entry name" value="DUF3425"/>
    <property type="match status" value="1"/>
</dbReference>
<organism evidence="2 3">
    <name type="scientific">Pseudogymnoascus verrucosus</name>
    <dbReference type="NCBI Taxonomy" id="342668"/>
    <lineage>
        <taxon>Eukaryota</taxon>
        <taxon>Fungi</taxon>
        <taxon>Dikarya</taxon>
        <taxon>Ascomycota</taxon>
        <taxon>Pezizomycotina</taxon>
        <taxon>Leotiomycetes</taxon>
        <taxon>Thelebolales</taxon>
        <taxon>Thelebolaceae</taxon>
        <taxon>Pseudogymnoascus</taxon>
    </lineage>
</organism>
<accession>A0A2P2SXI2</accession>
<dbReference type="GeneID" id="28833945"/>